<accession>A0A5N5D3P1</accession>
<reference evidence="1 2" key="1">
    <citation type="journal article" date="2019" name="Sci. Rep.">
        <title>A multi-omics analysis of the grapevine pathogen Lasiodiplodia theobromae reveals that temperature affects the expression of virulence- and pathogenicity-related genes.</title>
        <authorList>
            <person name="Felix C."/>
            <person name="Meneses R."/>
            <person name="Goncalves M.F.M."/>
            <person name="Tilleman L."/>
            <person name="Duarte A.S."/>
            <person name="Jorrin-Novo J.V."/>
            <person name="Van de Peer Y."/>
            <person name="Deforce D."/>
            <person name="Van Nieuwerburgh F."/>
            <person name="Esteves A.C."/>
            <person name="Alves A."/>
        </authorList>
    </citation>
    <scope>NUCLEOTIDE SEQUENCE [LARGE SCALE GENOMIC DNA]</scope>
    <source>
        <strain evidence="1 2">LA-SOL3</strain>
    </source>
</reference>
<gene>
    <name evidence="1" type="ORF">DBV05_g9039</name>
</gene>
<sequence>MIARKDAACASAAPGKLHALPPPPRPAYNQQHERSIRGELWIHLRCSGSPCATLFAPNPESAAPSALVASHTSCRSRPSTCATLNSPNSCLQFIAPHLECTICTALVSKIPGPATAESIRS</sequence>
<name>A0A5N5D3P1_9PEZI</name>
<keyword evidence="2" id="KW-1185">Reference proteome</keyword>
<dbReference type="EMBL" id="VCHE01000081">
    <property type="protein sequence ID" value="KAB2572299.1"/>
    <property type="molecule type" value="Genomic_DNA"/>
</dbReference>
<comment type="caution">
    <text evidence="1">The sequence shown here is derived from an EMBL/GenBank/DDBJ whole genome shotgun (WGS) entry which is preliminary data.</text>
</comment>
<dbReference type="Proteomes" id="UP000325902">
    <property type="component" value="Unassembled WGS sequence"/>
</dbReference>
<evidence type="ECO:0000313" key="2">
    <source>
        <dbReference type="Proteomes" id="UP000325902"/>
    </source>
</evidence>
<proteinExistence type="predicted"/>
<evidence type="ECO:0000313" key="1">
    <source>
        <dbReference type="EMBL" id="KAB2572299.1"/>
    </source>
</evidence>
<organism evidence="1 2">
    <name type="scientific">Lasiodiplodia theobromae</name>
    <dbReference type="NCBI Taxonomy" id="45133"/>
    <lineage>
        <taxon>Eukaryota</taxon>
        <taxon>Fungi</taxon>
        <taxon>Dikarya</taxon>
        <taxon>Ascomycota</taxon>
        <taxon>Pezizomycotina</taxon>
        <taxon>Dothideomycetes</taxon>
        <taxon>Dothideomycetes incertae sedis</taxon>
        <taxon>Botryosphaeriales</taxon>
        <taxon>Botryosphaeriaceae</taxon>
        <taxon>Lasiodiplodia</taxon>
    </lineage>
</organism>
<protein>
    <submittedName>
        <fullName evidence="1">Uncharacterized protein</fullName>
    </submittedName>
</protein>
<dbReference type="AlphaFoldDB" id="A0A5N5D3P1"/>